<accession>S4NYR5</accession>
<protein>
    <submittedName>
        <fullName evidence="1">Kakapo</fullName>
    </submittedName>
</protein>
<name>S4NYR5_9NEOP</name>
<proteinExistence type="predicted"/>
<dbReference type="EMBL" id="GAIX01008399">
    <property type="protein sequence ID" value="JAA84161.1"/>
    <property type="molecule type" value="Transcribed_RNA"/>
</dbReference>
<organism evidence="1">
    <name type="scientific">Pararge aegeria</name>
    <name type="common">speckled wood butterfly</name>
    <dbReference type="NCBI Taxonomy" id="116150"/>
    <lineage>
        <taxon>Eukaryota</taxon>
        <taxon>Metazoa</taxon>
        <taxon>Ecdysozoa</taxon>
        <taxon>Arthropoda</taxon>
        <taxon>Hexapoda</taxon>
        <taxon>Insecta</taxon>
        <taxon>Pterygota</taxon>
        <taxon>Neoptera</taxon>
        <taxon>Endopterygota</taxon>
        <taxon>Lepidoptera</taxon>
        <taxon>Glossata</taxon>
        <taxon>Ditrysia</taxon>
        <taxon>Papilionoidea</taxon>
        <taxon>Nymphalidae</taxon>
        <taxon>Satyrinae</taxon>
        <taxon>Satyrini</taxon>
        <taxon>Parargina</taxon>
        <taxon>Pararge</taxon>
    </lineage>
</organism>
<evidence type="ECO:0000313" key="1">
    <source>
        <dbReference type="EMBL" id="JAA84161.1"/>
    </source>
</evidence>
<dbReference type="SUPFAM" id="SSF75399">
    <property type="entry name" value="Plakin repeat"/>
    <property type="match status" value="1"/>
</dbReference>
<dbReference type="AlphaFoldDB" id="S4NYR5"/>
<dbReference type="Gene3D" id="3.90.1290.10">
    <property type="entry name" value="Plakin repeat"/>
    <property type="match status" value="1"/>
</dbReference>
<reference evidence="1" key="1">
    <citation type="journal article" date="2013" name="BMC Genomics">
        <title>Unscrambling butterfly oogenesis.</title>
        <authorList>
            <person name="Carter J.M."/>
            <person name="Baker S.C."/>
            <person name="Pink R."/>
            <person name="Carter D.R."/>
            <person name="Collins A."/>
            <person name="Tomlin J."/>
            <person name="Gibbs M."/>
            <person name="Breuker C.J."/>
        </authorList>
    </citation>
    <scope>NUCLEOTIDE SEQUENCE</scope>
    <source>
        <tissue evidence="1">Ovary</tissue>
    </source>
</reference>
<reference evidence="1" key="2">
    <citation type="submission" date="2013-05" db="EMBL/GenBank/DDBJ databases">
        <authorList>
            <person name="Carter J.-M."/>
            <person name="Baker S.C."/>
            <person name="Pink R."/>
            <person name="Carter D.R.F."/>
            <person name="Collins A."/>
            <person name="Tomlin J."/>
            <person name="Gibbs M."/>
            <person name="Breuker C.J."/>
        </authorList>
    </citation>
    <scope>NUCLEOTIDE SEQUENCE</scope>
    <source>
        <tissue evidence="1">Ovary</tissue>
    </source>
</reference>
<feature type="non-terminal residue" evidence="1">
    <location>
        <position position="102"/>
    </location>
</feature>
<dbReference type="InterPro" id="IPR035915">
    <property type="entry name" value="Plakin_repeat_sf"/>
</dbReference>
<sequence>MKIPWSNEVVTLFDAVERGIIEIREGLIIIVETQEVIEITVAVKRGLITIARRPISIEAVITKNMYEPTSGRIKDNVTDQLLAINDAVLRNIVHPTISEIKD</sequence>